<dbReference type="Gene3D" id="1.20.1640.10">
    <property type="entry name" value="Multidrug efflux transporter AcrB transmembrane domain"/>
    <property type="match status" value="2"/>
</dbReference>
<keyword evidence="3 7" id="KW-1133">Transmembrane helix</keyword>
<feature type="transmembrane region" description="Helical" evidence="7">
    <location>
        <begin position="803"/>
        <end position="823"/>
    </location>
</feature>
<dbReference type="EMBL" id="CAJFCV020000001">
    <property type="protein sequence ID" value="CAG9083438.1"/>
    <property type="molecule type" value="Genomic_DNA"/>
</dbReference>
<dbReference type="OrthoDB" id="193905at2759"/>
<evidence type="ECO:0000256" key="7">
    <source>
        <dbReference type="SAM" id="Phobius"/>
    </source>
</evidence>
<keyword evidence="5" id="KW-0325">Glycoprotein</keyword>
<evidence type="ECO:0000313" key="13">
    <source>
        <dbReference type="WBParaSite" id="BXY_0144000.1"/>
    </source>
</evidence>
<feature type="transmembrane region" description="Helical" evidence="7">
    <location>
        <begin position="464"/>
        <end position="486"/>
    </location>
</feature>
<evidence type="ECO:0000259" key="8">
    <source>
        <dbReference type="PROSITE" id="PS50156"/>
    </source>
</evidence>
<evidence type="ECO:0000256" key="6">
    <source>
        <dbReference type="ARBA" id="ARBA00038046"/>
    </source>
</evidence>
<reference evidence="13" key="1">
    <citation type="submission" date="2016-11" db="UniProtKB">
        <authorList>
            <consortium name="WormBaseParasite"/>
        </authorList>
    </citation>
    <scope>IDENTIFICATION</scope>
</reference>
<dbReference type="PANTHER" id="PTHR45951">
    <property type="entry name" value="PROTEIN DISPATCHED-RELATED"/>
    <property type="match status" value="1"/>
</dbReference>
<comment type="similarity">
    <text evidence="6">Belongs to the dispatched family.</text>
</comment>
<accession>A0A1I7RL55</accession>
<organism evidence="11 13">
    <name type="scientific">Bursaphelenchus xylophilus</name>
    <name type="common">Pinewood nematode worm</name>
    <name type="synonym">Aphelenchoides xylophilus</name>
    <dbReference type="NCBI Taxonomy" id="6326"/>
    <lineage>
        <taxon>Eukaryota</taxon>
        <taxon>Metazoa</taxon>
        <taxon>Ecdysozoa</taxon>
        <taxon>Nematoda</taxon>
        <taxon>Chromadorea</taxon>
        <taxon>Rhabditida</taxon>
        <taxon>Tylenchina</taxon>
        <taxon>Tylenchomorpha</taxon>
        <taxon>Aphelenchoidea</taxon>
        <taxon>Aphelenchoididae</taxon>
        <taxon>Bursaphelenchus</taxon>
    </lineage>
</organism>
<feature type="transmembrane region" description="Helical" evidence="7">
    <location>
        <begin position="28"/>
        <end position="52"/>
    </location>
</feature>
<evidence type="ECO:0000313" key="11">
    <source>
        <dbReference type="Proteomes" id="UP000095284"/>
    </source>
</evidence>
<evidence type="ECO:0000256" key="1">
    <source>
        <dbReference type="ARBA" id="ARBA00004141"/>
    </source>
</evidence>
<dbReference type="InterPro" id="IPR053958">
    <property type="entry name" value="HMGCR/SNAP/NPC1-like_SSD"/>
</dbReference>
<protein>
    <submittedName>
        <fullName evidence="9">(pine wood nematode) hypothetical protein</fullName>
    </submittedName>
    <submittedName>
        <fullName evidence="13">SSD domain-containing protein</fullName>
    </submittedName>
</protein>
<dbReference type="SMR" id="A0A1I7RL55"/>
<feature type="transmembrane region" description="Helical" evidence="7">
    <location>
        <begin position="389"/>
        <end position="413"/>
    </location>
</feature>
<dbReference type="PROSITE" id="PS50156">
    <property type="entry name" value="SSD"/>
    <property type="match status" value="1"/>
</dbReference>
<comment type="subcellular location">
    <subcellularLocation>
        <location evidence="1">Membrane</location>
        <topology evidence="1">Multi-pass membrane protein</topology>
    </subcellularLocation>
</comment>
<keyword evidence="4 7" id="KW-0472">Membrane</keyword>
<feature type="transmembrane region" description="Helical" evidence="7">
    <location>
        <begin position="778"/>
        <end position="796"/>
    </location>
</feature>
<evidence type="ECO:0000256" key="2">
    <source>
        <dbReference type="ARBA" id="ARBA00022692"/>
    </source>
</evidence>
<dbReference type="SUPFAM" id="SSF82866">
    <property type="entry name" value="Multidrug efflux transporter AcrB transmembrane domain"/>
    <property type="match status" value="2"/>
</dbReference>
<dbReference type="AlphaFoldDB" id="A0A1I7RL55"/>
<proteinExistence type="inferred from homology"/>
<dbReference type="GO" id="GO:0016020">
    <property type="term" value="C:membrane"/>
    <property type="evidence" value="ECO:0007669"/>
    <property type="project" value="UniProtKB-SubCell"/>
</dbReference>
<dbReference type="GO" id="GO:0022857">
    <property type="term" value="F:transmembrane transporter activity"/>
    <property type="evidence" value="ECO:0007669"/>
    <property type="project" value="TreeGrafter"/>
</dbReference>
<evidence type="ECO:0000313" key="9">
    <source>
        <dbReference type="EMBL" id="CAD5208934.1"/>
    </source>
</evidence>
<name>A0A1I7RL55_BURXY</name>
<dbReference type="InterPro" id="IPR052081">
    <property type="entry name" value="Dispatched_Hh_regulator"/>
</dbReference>
<dbReference type="Pfam" id="PF12349">
    <property type="entry name" value="Sterol-sensing"/>
    <property type="match status" value="1"/>
</dbReference>
<dbReference type="GO" id="GO:0007224">
    <property type="term" value="P:smoothened signaling pathway"/>
    <property type="evidence" value="ECO:0007669"/>
    <property type="project" value="TreeGrafter"/>
</dbReference>
<feature type="transmembrane region" description="Helical" evidence="7">
    <location>
        <begin position="359"/>
        <end position="383"/>
    </location>
</feature>
<dbReference type="PANTHER" id="PTHR45951:SF8">
    <property type="entry name" value="CHE-14 PROTEIN"/>
    <property type="match status" value="1"/>
</dbReference>
<sequence length="916" mass="104788">MVRPLSTVTSSSSSKHRWYYSYSDFIFFYPWTVLFLSLWTFLILPSTLLYLFPLRLDSNPEKGFNTRGTVYSLPRIGWSQLQPFLLKGSRVVVDTTSRIKRGWADDLFNSLGSIACYQQPVPAMDYLAQVIVSVPSFEWLFSSKFLTEMCQMNDQLRPALQPFDQITPHRNIWHFPNYVACVSPVEQINCTYIKSEDIVKVKSLINFCAEYRSEIIDCRRECLERVRQNQIEQQPLAMVECRECNPQLVPANCSTQMMFDLFYRILPKDLTARPLYINSFLPVFTYTSYQLQGYPVRLMDFVNLQEALRNMSTDQYVIKGTLLDVKRDLLLEAAIADSKYTLVAGALVISLVVFYTRSITYCLACIVQLLASVLAAAIVYRIFSVEFPLLNLIVFVLLISIGSDGAFLLFSSFPNSADSLDSESFRECLHHTISTMFLTQFSTVVPFFLNIFSAVLAFRCFGLFSGFTLIFNYIMLISFLPAVLILKRRHLDPLTNKLIRPWKFIVYQIDDTITDRTSYLLSTVLLNIILRARYLWLLLLFSLTATCGYVSVTGLHLPQYNPLQLFIASDPNEFYDNNAERLFEFIEQKIALPLTIRLVWGVAVEDQSSFFDSHEISRLSINPDMELSTVDDMKGLAAFLLRLRTLYFIQHEHKFWPERFLDWSQRIPCEPGGICCNVNNNLFTDRYLDHCMRVSTSQLLTSYNDTPLYHNKTFEFVGYTALLPTKLKYSHRFGNLSRSFELLDNSIQRKGMWYTPEWGLMSTWFDLQRSIIADSTQSVVISILVVLIFAASILRLQAVCAMISIVCIVVCSSGTLVLMGWEVGMLESVILVLAVSLSFDYTLHYGAALPSSRLCPEHRIRTAVEKSTRPVSMAALSSGLAGFALLCSKTHAFYQLHICDFLLPSLTIIIPLTKSS</sequence>
<evidence type="ECO:0000313" key="10">
    <source>
        <dbReference type="EMBL" id="CAG9083438.1"/>
    </source>
</evidence>
<reference evidence="10" key="2">
    <citation type="submission" date="2020-08" db="EMBL/GenBank/DDBJ databases">
        <authorList>
            <person name="Kikuchi T."/>
        </authorList>
    </citation>
    <scope>NUCLEOTIDE SEQUENCE</scope>
    <source>
        <strain evidence="9">Ka4C1</strain>
    </source>
</reference>
<evidence type="ECO:0000256" key="3">
    <source>
        <dbReference type="ARBA" id="ARBA00022989"/>
    </source>
</evidence>
<dbReference type="InterPro" id="IPR000731">
    <property type="entry name" value="SSD"/>
</dbReference>
<feature type="transmembrane region" description="Helical" evidence="7">
    <location>
        <begin position="433"/>
        <end position="458"/>
    </location>
</feature>
<evidence type="ECO:0000256" key="5">
    <source>
        <dbReference type="ARBA" id="ARBA00023180"/>
    </source>
</evidence>
<dbReference type="eggNOG" id="KOG3664">
    <property type="taxonomic scope" value="Eukaryota"/>
</dbReference>
<gene>
    <name evidence="9" type="ORF">BXYJ_LOCUS1170</name>
</gene>
<keyword evidence="2 7" id="KW-0812">Transmembrane</keyword>
<feature type="transmembrane region" description="Helical" evidence="7">
    <location>
        <begin position="534"/>
        <end position="557"/>
    </location>
</feature>
<dbReference type="Proteomes" id="UP000582659">
    <property type="component" value="Unassembled WGS sequence"/>
</dbReference>
<evidence type="ECO:0000256" key="4">
    <source>
        <dbReference type="ARBA" id="ARBA00023136"/>
    </source>
</evidence>
<feature type="domain" description="SSD" evidence="8">
    <location>
        <begin position="363"/>
        <end position="486"/>
    </location>
</feature>
<keyword evidence="12" id="KW-1185">Reference proteome</keyword>
<evidence type="ECO:0000313" key="12">
    <source>
        <dbReference type="Proteomes" id="UP000659654"/>
    </source>
</evidence>
<dbReference type="Proteomes" id="UP000659654">
    <property type="component" value="Unassembled WGS sequence"/>
</dbReference>
<dbReference type="WBParaSite" id="BXY_0144000.1">
    <property type="protein sequence ID" value="BXY_0144000.1"/>
    <property type="gene ID" value="BXY_0144000"/>
</dbReference>
<dbReference type="EMBL" id="CAJFDI010000001">
    <property type="protein sequence ID" value="CAD5208934.1"/>
    <property type="molecule type" value="Genomic_DNA"/>
</dbReference>
<dbReference type="Proteomes" id="UP000095284">
    <property type="component" value="Unplaced"/>
</dbReference>